<feature type="transmembrane region" description="Helical" evidence="21">
    <location>
        <begin position="186"/>
        <end position="204"/>
    </location>
</feature>
<dbReference type="EC" id="2.4.99.28" evidence="19"/>
<keyword evidence="7 21" id="KW-0812">Transmembrane</keyword>
<evidence type="ECO:0000256" key="18">
    <source>
        <dbReference type="ARBA" id="ARBA00041418"/>
    </source>
</evidence>
<proteinExistence type="inferred from homology"/>
<evidence type="ECO:0000256" key="5">
    <source>
        <dbReference type="ARBA" id="ARBA00022676"/>
    </source>
</evidence>
<dbReference type="GO" id="GO:0071555">
    <property type="term" value="P:cell wall organization"/>
    <property type="evidence" value="ECO:0007669"/>
    <property type="project" value="UniProtKB-KW"/>
</dbReference>
<evidence type="ECO:0000256" key="20">
    <source>
        <dbReference type="ARBA" id="ARBA00049902"/>
    </source>
</evidence>
<dbReference type="PANTHER" id="PTHR30474">
    <property type="entry name" value="CELL CYCLE PROTEIN"/>
    <property type="match status" value="1"/>
</dbReference>
<dbReference type="AlphaFoldDB" id="A0A0G1WDS6"/>
<comment type="subcellular location">
    <subcellularLocation>
        <location evidence="1">Cell membrane</location>
        <topology evidence="1">Multi-pass membrane protein</topology>
    </subcellularLocation>
</comment>
<keyword evidence="3" id="KW-1003">Cell membrane</keyword>
<comment type="pathway">
    <text evidence="2">Cell wall biogenesis; peptidoglycan biosynthesis.</text>
</comment>
<gene>
    <name evidence="22" type="ORF">UY58_C0015G0002</name>
</gene>
<dbReference type="GO" id="GO:0015648">
    <property type="term" value="F:lipid-linked peptidoglycan transporter activity"/>
    <property type="evidence" value="ECO:0007669"/>
    <property type="project" value="TreeGrafter"/>
</dbReference>
<feature type="transmembrane region" description="Helical" evidence="21">
    <location>
        <begin position="337"/>
        <end position="358"/>
    </location>
</feature>
<evidence type="ECO:0000256" key="16">
    <source>
        <dbReference type="ARBA" id="ARBA00038053"/>
    </source>
</evidence>
<evidence type="ECO:0000256" key="6">
    <source>
        <dbReference type="ARBA" id="ARBA00022679"/>
    </source>
</evidence>
<name>A0A0G1WDS6_9BACT</name>
<keyword evidence="9" id="KW-0573">Peptidoglycan synthesis</keyword>
<comment type="caution">
    <text evidence="22">The sequence shown here is derived from an EMBL/GenBank/DDBJ whole genome shotgun (WGS) entry which is preliminary data.</text>
</comment>
<dbReference type="InterPro" id="IPR001182">
    <property type="entry name" value="FtsW/RodA"/>
</dbReference>
<dbReference type="GO" id="GO:0009252">
    <property type="term" value="P:peptidoglycan biosynthetic process"/>
    <property type="evidence" value="ECO:0007669"/>
    <property type="project" value="UniProtKB-KW"/>
</dbReference>
<feature type="transmembrane region" description="Helical" evidence="21">
    <location>
        <begin position="72"/>
        <end position="92"/>
    </location>
</feature>
<dbReference type="GO" id="GO:0051301">
    <property type="term" value="P:cell division"/>
    <property type="evidence" value="ECO:0007669"/>
    <property type="project" value="UniProtKB-KW"/>
</dbReference>
<dbReference type="Pfam" id="PF01098">
    <property type="entry name" value="FTSW_RODA_SPOVE"/>
    <property type="match status" value="1"/>
</dbReference>
<dbReference type="InterPro" id="IPR013437">
    <property type="entry name" value="FtsW"/>
</dbReference>
<evidence type="ECO:0000256" key="21">
    <source>
        <dbReference type="SAM" id="Phobius"/>
    </source>
</evidence>
<dbReference type="PANTHER" id="PTHR30474:SF2">
    <property type="entry name" value="PEPTIDOGLYCAN GLYCOSYLTRANSFERASE FTSW-RELATED"/>
    <property type="match status" value="1"/>
</dbReference>
<evidence type="ECO:0000256" key="10">
    <source>
        <dbReference type="ARBA" id="ARBA00022989"/>
    </source>
</evidence>
<dbReference type="GO" id="GO:0008955">
    <property type="term" value="F:peptidoglycan glycosyltransferase activity"/>
    <property type="evidence" value="ECO:0007669"/>
    <property type="project" value="UniProtKB-EC"/>
</dbReference>
<evidence type="ECO:0000313" key="22">
    <source>
        <dbReference type="EMBL" id="KKW16918.1"/>
    </source>
</evidence>
<dbReference type="GO" id="GO:0008360">
    <property type="term" value="P:regulation of cell shape"/>
    <property type="evidence" value="ECO:0007669"/>
    <property type="project" value="UniProtKB-KW"/>
</dbReference>
<protein>
    <recommendedName>
        <fullName evidence="17">Probable peptidoglycan glycosyltransferase FtsW</fullName>
        <ecNumber evidence="19">2.4.99.28</ecNumber>
    </recommendedName>
    <alternativeName>
        <fullName evidence="18">Cell division protein FtsW</fullName>
    </alternativeName>
    <alternativeName>
        <fullName evidence="15">Cell wall polymerase</fullName>
    </alternativeName>
    <alternativeName>
        <fullName evidence="14">Peptidoglycan polymerase</fullName>
    </alternativeName>
</protein>
<organism evidence="22 23">
    <name type="scientific">Candidatus Magasanikbacteria bacterium GW2011_GWA2_50_22</name>
    <dbReference type="NCBI Taxonomy" id="1619043"/>
    <lineage>
        <taxon>Bacteria</taxon>
        <taxon>Candidatus Magasanikiibacteriota</taxon>
    </lineage>
</organism>
<dbReference type="EMBL" id="LCQN01000015">
    <property type="protein sequence ID" value="KKW16918.1"/>
    <property type="molecule type" value="Genomic_DNA"/>
</dbReference>
<dbReference type="GO" id="GO:0005886">
    <property type="term" value="C:plasma membrane"/>
    <property type="evidence" value="ECO:0007669"/>
    <property type="project" value="UniProtKB-SubCell"/>
</dbReference>
<evidence type="ECO:0000256" key="17">
    <source>
        <dbReference type="ARBA" id="ARBA00041185"/>
    </source>
</evidence>
<keyword evidence="10 21" id="KW-1133">Transmembrane helix</keyword>
<evidence type="ECO:0000256" key="4">
    <source>
        <dbReference type="ARBA" id="ARBA00022618"/>
    </source>
</evidence>
<keyword evidence="11 21" id="KW-0472">Membrane</keyword>
<dbReference type="NCBIfam" id="TIGR02614">
    <property type="entry name" value="ftsW"/>
    <property type="match status" value="1"/>
</dbReference>
<evidence type="ECO:0000256" key="19">
    <source>
        <dbReference type="ARBA" id="ARBA00044770"/>
    </source>
</evidence>
<comment type="similarity">
    <text evidence="16">Belongs to the SEDS family. FtsW subfamily.</text>
</comment>
<evidence type="ECO:0000256" key="1">
    <source>
        <dbReference type="ARBA" id="ARBA00004651"/>
    </source>
</evidence>
<evidence type="ECO:0000256" key="11">
    <source>
        <dbReference type="ARBA" id="ARBA00023136"/>
    </source>
</evidence>
<keyword evidence="4" id="KW-0132">Cell division</keyword>
<keyword evidence="8" id="KW-0133">Cell shape</keyword>
<feature type="transmembrane region" description="Helical" evidence="21">
    <location>
        <begin position="164"/>
        <end position="180"/>
    </location>
</feature>
<sequence>MSKTIDRPLLIAILILLCIGLLMIASAGVFYGRVRFGDAYYFFKQQLLGLGVGLILLYIFQRVHYLAWRRFVVPLFFIALGLLVLVFIPGFGTTVYGAARWVEIGPISFQPSEVMKLSIILYLASWLSSRGKVRVADFFEGFVPFLAILSVVGFLIIKQPDTGTLGLIFLIALSIFYASGASLSHLLYLFLGALAFLGLLIKMAPYRLQRFLVYVNPDHDPQGFGYQITQALLAIGSGGIFGAGLGQSRQKFNYLPEPVTDSIFAILGEELGLIGTSVVVVLFLFVAYRGLRIARSAPDEFGKLVAVGIVSWIVFQAFINMSAISGLIPLTGIPLPFISYGGTSLAVLLAAVGILLNISKHSTLRGEK</sequence>
<feature type="transmembrane region" description="Helical" evidence="21">
    <location>
        <begin position="9"/>
        <end position="31"/>
    </location>
</feature>
<dbReference type="Proteomes" id="UP000033982">
    <property type="component" value="Unassembled WGS sequence"/>
</dbReference>
<keyword evidence="5" id="KW-0328">Glycosyltransferase</keyword>
<evidence type="ECO:0000256" key="3">
    <source>
        <dbReference type="ARBA" id="ARBA00022475"/>
    </source>
</evidence>
<evidence type="ECO:0000256" key="2">
    <source>
        <dbReference type="ARBA" id="ARBA00004752"/>
    </source>
</evidence>
<evidence type="ECO:0000313" key="23">
    <source>
        <dbReference type="Proteomes" id="UP000033982"/>
    </source>
</evidence>
<dbReference type="InterPro" id="IPR018365">
    <property type="entry name" value="Cell_cycle_FtsW-rel_CS"/>
</dbReference>
<dbReference type="PROSITE" id="PS00428">
    <property type="entry name" value="FTSW_RODA_SPOVE"/>
    <property type="match status" value="1"/>
</dbReference>
<keyword evidence="6" id="KW-0808">Transferase</keyword>
<accession>A0A0G1WDS6</accession>
<feature type="transmembrane region" description="Helical" evidence="21">
    <location>
        <begin position="309"/>
        <end position="331"/>
    </location>
</feature>
<comment type="catalytic activity">
    <reaction evidence="20">
        <text>[GlcNAc-(1-&gt;4)-Mur2Ac(oyl-L-Ala-gamma-D-Glu-L-Lys-D-Ala-D-Ala)](n)-di-trans,octa-cis-undecaprenyl diphosphate + beta-D-GlcNAc-(1-&gt;4)-Mur2Ac(oyl-L-Ala-gamma-D-Glu-L-Lys-D-Ala-D-Ala)-di-trans,octa-cis-undecaprenyl diphosphate = [GlcNAc-(1-&gt;4)-Mur2Ac(oyl-L-Ala-gamma-D-Glu-L-Lys-D-Ala-D-Ala)](n+1)-di-trans,octa-cis-undecaprenyl diphosphate + di-trans,octa-cis-undecaprenyl diphosphate + H(+)</text>
        <dbReference type="Rhea" id="RHEA:23708"/>
        <dbReference type="Rhea" id="RHEA-COMP:9602"/>
        <dbReference type="Rhea" id="RHEA-COMP:9603"/>
        <dbReference type="ChEBI" id="CHEBI:15378"/>
        <dbReference type="ChEBI" id="CHEBI:58405"/>
        <dbReference type="ChEBI" id="CHEBI:60033"/>
        <dbReference type="ChEBI" id="CHEBI:78435"/>
        <dbReference type="EC" id="2.4.99.28"/>
    </reaction>
</comment>
<evidence type="ECO:0000256" key="7">
    <source>
        <dbReference type="ARBA" id="ARBA00022692"/>
    </source>
</evidence>
<evidence type="ECO:0000256" key="13">
    <source>
        <dbReference type="ARBA" id="ARBA00023316"/>
    </source>
</evidence>
<feature type="transmembrane region" description="Helical" evidence="21">
    <location>
        <begin position="138"/>
        <end position="157"/>
    </location>
</feature>
<dbReference type="GO" id="GO:0032153">
    <property type="term" value="C:cell division site"/>
    <property type="evidence" value="ECO:0007669"/>
    <property type="project" value="TreeGrafter"/>
</dbReference>
<evidence type="ECO:0000256" key="14">
    <source>
        <dbReference type="ARBA" id="ARBA00032370"/>
    </source>
</evidence>
<evidence type="ECO:0000256" key="12">
    <source>
        <dbReference type="ARBA" id="ARBA00023306"/>
    </source>
</evidence>
<reference evidence="22 23" key="1">
    <citation type="journal article" date="2015" name="Nature">
        <title>rRNA introns, odd ribosomes, and small enigmatic genomes across a large radiation of phyla.</title>
        <authorList>
            <person name="Brown C.T."/>
            <person name="Hug L.A."/>
            <person name="Thomas B.C."/>
            <person name="Sharon I."/>
            <person name="Castelle C.J."/>
            <person name="Singh A."/>
            <person name="Wilkins M.J."/>
            <person name="Williams K.H."/>
            <person name="Banfield J.F."/>
        </authorList>
    </citation>
    <scope>NUCLEOTIDE SEQUENCE [LARGE SCALE GENOMIC DNA]</scope>
</reference>
<evidence type="ECO:0000256" key="8">
    <source>
        <dbReference type="ARBA" id="ARBA00022960"/>
    </source>
</evidence>
<evidence type="ECO:0000256" key="15">
    <source>
        <dbReference type="ARBA" id="ARBA00033270"/>
    </source>
</evidence>
<feature type="transmembrane region" description="Helical" evidence="21">
    <location>
        <begin position="43"/>
        <end position="60"/>
    </location>
</feature>
<keyword evidence="12" id="KW-0131">Cell cycle</keyword>
<evidence type="ECO:0000256" key="9">
    <source>
        <dbReference type="ARBA" id="ARBA00022984"/>
    </source>
</evidence>
<feature type="transmembrane region" description="Helical" evidence="21">
    <location>
        <begin position="224"/>
        <end position="243"/>
    </location>
</feature>
<feature type="transmembrane region" description="Helical" evidence="21">
    <location>
        <begin position="263"/>
        <end position="288"/>
    </location>
</feature>
<keyword evidence="13" id="KW-0961">Cell wall biogenesis/degradation</keyword>